<sequence length="230" mass="25613">MIDEIDRRLKEWIAMVIDGQLAITFEHPGTERNQPTVSVYLYDMEYSTPNSTTREIPVQISLSYLLTVQSDDQVESHKYLGKILYAAKSQSDMEVGFPALPAQFWQAIGIAPLPHFSLHVPLMIMRETEHIPTIKAQPHIGISPVTQITGVVVGPSDQPIPGAKIMLPHSKTVAYTNNKGLFSIAADANLQRAFNCKIDAKGKQFSISVPMQQILKTPHTPFTIHLDLEV</sequence>
<evidence type="ECO:0000313" key="2">
    <source>
        <dbReference type="Proteomes" id="UP000199459"/>
    </source>
</evidence>
<dbReference type="EMBL" id="FOCP01000017">
    <property type="protein sequence ID" value="SEN41157.1"/>
    <property type="molecule type" value="Genomic_DNA"/>
</dbReference>
<dbReference type="STRING" id="917.SAMN05216326_10172"/>
<protein>
    <recommendedName>
        <fullName evidence="3">Carboxypeptidase regulatory-like domain-containing protein</fullName>
    </recommendedName>
</protein>
<name>A0A1H8GCD1_9PROT</name>
<dbReference type="InterPro" id="IPR008969">
    <property type="entry name" value="CarboxyPept-like_regulatory"/>
</dbReference>
<dbReference type="RefSeq" id="WP_090633195.1">
    <property type="nucleotide sequence ID" value="NZ_FOCP01000017.1"/>
</dbReference>
<gene>
    <name evidence="1" type="ORF">SAMN05216325_11729</name>
</gene>
<dbReference type="Proteomes" id="UP000199459">
    <property type="component" value="Unassembled WGS sequence"/>
</dbReference>
<evidence type="ECO:0008006" key="3">
    <source>
        <dbReference type="Google" id="ProtNLM"/>
    </source>
</evidence>
<dbReference type="AlphaFoldDB" id="A0A1H8GCD1"/>
<proteinExistence type="predicted"/>
<organism evidence="1 2">
    <name type="scientific">Nitrosomonas marina</name>
    <dbReference type="NCBI Taxonomy" id="917"/>
    <lineage>
        <taxon>Bacteria</taxon>
        <taxon>Pseudomonadati</taxon>
        <taxon>Pseudomonadota</taxon>
        <taxon>Betaproteobacteria</taxon>
        <taxon>Nitrosomonadales</taxon>
        <taxon>Nitrosomonadaceae</taxon>
        <taxon>Nitrosomonas</taxon>
    </lineage>
</organism>
<accession>A0A1H8GCD1</accession>
<reference evidence="1 2" key="1">
    <citation type="submission" date="2016-10" db="EMBL/GenBank/DDBJ databases">
        <authorList>
            <person name="de Groot N.N."/>
        </authorList>
    </citation>
    <scope>NUCLEOTIDE SEQUENCE [LARGE SCALE GENOMIC DNA]</scope>
    <source>
        <strain evidence="1 2">Nm22</strain>
    </source>
</reference>
<dbReference type="OrthoDB" id="5381431at2"/>
<dbReference type="SUPFAM" id="SSF49464">
    <property type="entry name" value="Carboxypeptidase regulatory domain-like"/>
    <property type="match status" value="1"/>
</dbReference>
<evidence type="ECO:0000313" key="1">
    <source>
        <dbReference type="EMBL" id="SEN41157.1"/>
    </source>
</evidence>